<feature type="transmembrane region" description="Helical" evidence="1">
    <location>
        <begin position="21"/>
        <end position="43"/>
    </location>
</feature>
<keyword evidence="1" id="KW-0812">Transmembrane</keyword>
<dbReference type="Proteomes" id="UP000075304">
    <property type="component" value="Unassembled WGS sequence"/>
</dbReference>
<evidence type="ECO:0000313" key="3">
    <source>
        <dbReference type="Proteomes" id="UP000075304"/>
    </source>
</evidence>
<keyword evidence="1" id="KW-0472">Membrane</keyword>
<reference evidence="2 3" key="1">
    <citation type="submission" date="2016-01" db="EMBL/GenBank/DDBJ databases">
        <title>Genome Sequences of Twelve Sporeforming Bacillus Species Isolated from Foods.</title>
        <authorList>
            <person name="Berendsen E.M."/>
            <person name="Wells-Bennik M.H."/>
            <person name="Krawcyk A.O."/>
            <person name="De Jong A."/>
            <person name="Holsappel S."/>
            <person name="Eijlander R.T."/>
            <person name="Kuipers O.P."/>
        </authorList>
    </citation>
    <scope>NUCLEOTIDE SEQUENCE [LARGE SCALE GENOMIC DNA]</scope>
    <source>
        <strain evidence="2 3">B4099</strain>
    </source>
</reference>
<sequence>MKNTGLPEKPRNALHFLKKMPHFPAASHFITIAFAGVQLPGYLD</sequence>
<keyword evidence="1" id="KW-1133">Transmembrane helix</keyword>
<comment type="caution">
    <text evidence="2">The sequence shown here is derived from an EMBL/GenBank/DDBJ whole genome shotgun (WGS) entry which is preliminary data.</text>
</comment>
<accession>A0A150JY31</accession>
<proteinExistence type="predicted"/>
<evidence type="ECO:0000313" key="2">
    <source>
        <dbReference type="EMBL" id="KYC62190.1"/>
    </source>
</evidence>
<name>A0A150JY31_HEYCO</name>
<organism evidence="2 3">
    <name type="scientific">Heyndrickxia coagulans</name>
    <name type="common">Weizmannia coagulans</name>
    <dbReference type="NCBI Taxonomy" id="1398"/>
    <lineage>
        <taxon>Bacteria</taxon>
        <taxon>Bacillati</taxon>
        <taxon>Bacillota</taxon>
        <taxon>Bacilli</taxon>
        <taxon>Bacillales</taxon>
        <taxon>Bacillaceae</taxon>
        <taxon>Heyndrickxia</taxon>
    </lineage>
</organism>
<protein>
    <submittedName>
        <fullName evidence="2">Uncharacterized protein</fullName>
    </submittedName>
</protein>
<gene>
    <name evidence="2" type="ORF">B4099_1917</name>
</gene>
<dbReference type="EMBL" id="LQYI01000130">
    <property type="protein sequence ID" value="KYC62190.1"/>
    <property type="molecule type" value="Genomic_DNA"/>
</dbReference>
<dbReference type="AlphaFoldDB" id="A0A150JY31"/>
<evidence type="ECO:0000256" key="1">
    <source>
        <dbReference type="SAM" id="Phobius"/>
    </source>
</evidence>